<dbReference type="GO" id="GO:0007040">
    <property type="term" value="P:lysosome organization"/>
    <property type="evidence" value="ECO:0007669"/>
    <property type="project" value="TreeGrafter"/>
</dbReference>
<dbReference type="AlphaFoldDB" id="A0AAV1SY97"/>
<dbReference type="InterPro" id="IPR028119">
    <property type="entry name" value="Snapin/Pallidin/Snn1"/>
</dbReference>
<dbReference type="PANTHER" id="PTHR31305">
    <property type="entry name" value="SNARE-ASSOCIATED PROTEIN SNAPIN"/>
    <property type="match status" value="1"/>
</dbReference>
<evidence type="ECO:0000256" key="3">
    <source>
        <dbReference type="ARBA" id="ARBA00033330"/>
    </source>
</evidence>
<evidence type="ECO:0000313" key="6">
    <source>
        <dbReference type="Proteomes" id="UP001314170"/>
    </source>
</evidence>
<feature type="region of interest" description="Disordered" evidence="4">
    <location>
        <begin position="55"/>
        <end position="88"/>
    </location>
</feature>
<proteinExistence type="inferred from homology"/>
<feature type="region of interest" description="Disordered" evidence="4">
    <location>
        <begin position="1"/>
        <end position="34"/>
    </location>
</feature>
<dbReference type="Proteomes" id="UP001314170">
    <property type="component" value="Unassembled WGS sequence"/>
</dbReference>
<comment type="similarity">
    <text evidence="1">Belongs to the SNAPIN family.</text>
</comment>
<evidence type="ECO:0000313" key="5">
    <source>
        <dbReference type="EMBL" id="CAK7357584.1"/>
    </source>
</evidence>
<reference evidence="5 6" key="1">
    <citation type="submission" date="2024-01" db="EMBL/GenBank/DDBJ databases">
        <authorList>
            <person name="Waweru B."/>
        </authorList>
    </citation>
    <scope>NUCLEOTIDE SEQUENCE [LARGE SCALE GENOMIC DNA]</scope>
</reference>
<dbReference type="EMBL" id="CAWUPB010001199">
    <property type="protein sequence ID" value="CAK7357584.1"/>
    <property type="molecule type" value="Genomic_DNA"/>
</dbReference>
<dbReference type="PANTHER" id="PTHR31305:SF2">
    <property type="entry name" value="SNARE-ASSOCIATED PROTEIN SNAPIN"/>
    <property type="match status" value="1"/>
</dbReference>
<name>A0AAV1SY97_9ROSI</name>
<organism evidence="5 6">
    <name type="scientific">Dovyalis caffra</name>
    <dbReference type="NCBI Taxonomy" id="77055"/>
    <lineage>
        <taxon>Eukaryota</taxon>
        <taxon>Viridiplantae</taxon>
        <taxon>Streptophyta</taxon>
        <taxon>Embryophyta</taxon>
        <taxon>Tracheophyta</taxon>
        <taxon>Spermatophyta</taxon>
        <taxon>Magnoliopsida</taxon>
        <taxon>eudicotyledons</taxon>
        <taxon>Gunneridae</taxon>
        <taxon>Pentapetalae</taxon>
        <taxon>rosids</taxon>
        <taxon>fabids</taxon>
        <taxon>Malpighiales</taxon>
        <taxon>Salicaceae</taxon>
        <taxon>Flacourtieae</taxon>
        <taxon>Dovyalis</taxon>
    </lineage>
</organism>
<dbReference type="GO" id="GO:0006886">
    <property type="term" value="P:intracellular protein transport"/>
    <property type="evidence" value="ECO:0007669"/>
    <property type="project" value="InterPro"/>
</dbReference>
<keyword evidence="2" id="KW-0175">Coiled coil</keyword>
<protein>
    <recommendedName>
        <fullName evidence="3">Biogenesis of lysosome-related organelles complex 1 subunit 7</fullName>
    </recommendedName>
</protein>
<accession>A0AAV1SY97</accession>
<dbReference type="InterPro" id="IPR017246">
    <property type="entry name" value="Snapin"/>
</dbReference>
<evidence type="ECO:0000256" key="2">
    <source>
        <dbReference type="ARBA" id="ARBA00023054"/>
    </source>
</evidence>
<evidence type="ECO:0000256" key="1">
    <source>
        <dbReference type="ARBA" id="ARBA00006111"/>
    </source>
</evidence>
<evidence type="ECO:0000256" key="4">
    <source>
        <dbReference type="SAM" id="MobiDB-lite"/>
    </source>
</evidence>
<keyword evidence="6" id="KW-1185">Reference proteome</keyword>
<dbReference type="GO" id="GO:0099078">
    <property type="term" value="C:BORC complex"/>
    <property type="evidence" value="ECO:0007669"/>
    <property type="project" value="TreeGrafter"/>
</dbReference>
<dbReference type="GO" id="GO:0031083">
    <property type="term" value="C:BLOC-1 complex"/>
    <property type="evidence" value="ECO:0007669"/>
    <property type="project" value="InterPro"/>
</dbReference>
<sequence>MDPSISADENSDSNEKNPQESESESNNNSSDVLGKALSTMLASVIKDFDSKAQHTLNSQDQLNSAVDRLTGEMDPELNPTETEKRRSR</sequence>
<dbReference type="GO" id="GO:0032418">
    <property type="term" value="P:lysosome localization"/>
    <property type="evidence" value="ECO:0007669"/>
    <property type="project" value="TreeGrafter"/>
</dbReference>
<feature type="compositionally biased region" description="Polar residues" evidence="4">
    <location>
        <begin position="55"/>
        <end position="64"/>
    </location>
</feature>
<comment type="caution">
    <text evidence="5">The sequence shown here is derived from an EMBL/GenBank/DDBJ whole genome shotgun (WGS) entry which is preliminary data.</text>
</comment>
<dbReference type="GO" id="GO:0008333">
    <property type="term" value="P:endosome to lysosome transport"/>
    <property type="evidence" value="ECO:0007669"/>
    <property type="project" value="TreeGrafter"/>
</dbReference>
<dbReference type="Pfam" id="PF14712">
    <property type="entry name" value="Snapin_Pallidin"/>
    <property type="match status" value="1"/>
</dbReference>
<gene>
    <name evidence="5" type="ORF">DCAF_LOCUS27874</name>
</gene>
<dbReference type="GO" id="GO:0000149">
    <property type="term" value="F:SNARE binding"/>
    <property type="evidence" value="ECO:0007669"/>
    <property type="project" value="TreeGrafter"/>
</dbReference>